<keyword evidence="2" id="KW-1185">Reference proteome</keyword>
<evidence type="ECO:0000313" key="2">
    <source>
        <dbReference type="Proteomes" id="UP000244069"/>
    </source>
</evidence>
<dbReference type="AlphaFoldDB" id="A0A2T6B7E3"/>
<dbReference type="Proteomes" id="UP000244069">
    <property type="component" value="Unassembled WGS sequence"/>
</dbReference>
<dbReference type="EMBL" id="QBKN01000002">
    <property type="protein sequence ID" value="PTX51958.1"/>
    <property type="molecule type" value="Genomic_DNA"/>
</dbReference>
<name>A0A2T6B7E3_9RHOB</name>
<accession>A0A2T6B7E3</accession>
<organism evidence="1 2">
    <name type="scientific">Allosediminivita pacifica</name>
    <dbReference type="NCBI Taxonomy" id="1267769"/>
    <lineage>
        <taxon>Bacteria</taxon>
        <taxon>Pseudomonadati</taxon>
        <taxon>Pseudomonadota</taxon>
        <taxon>Alphaproteobacteria</taxon>
        <taxon>Rhodobacterales</taxon>
        <taxon>Paracoccaceae</taxon>
        <taxon>Allosediminivita</taxon>
    </lineage>
</organism>
<proteinExistence type="predicted"/>
<evidence type="ECO:0008006" key="3">
    <source>
        <dbReference type="Google" id="ProtNLM"/>
    </source>
</evidence>
<evidence type="ECO:0000313" key="1">
    <source>
        <dbReference type="EMBL" id="PTX51958.1"/>
    </source>
</evidence>
<protein>
    <recommendedName>
        <fullName evidence="3">Transposase</fullName>
    </recommendedName>
</protein>
<reference evidence="1 2" key="1">
    <citation type="submission" date="2018-04" db="EMBL/GenBank/DDBJ databases">
        <title>Genomic Encyclopedia of Archaeal and Bacterial Type Strains, Phase II (KMG-II): from individual species to whole genera.</title>
        <authorList>
            <person name="Goeker M."/>
        </authorList>
    </citation>
    <scope>NUCLEOTIDE SEQUENCE [LARGE SCALE GENOMIC DNA]</scope>
    <source>
        <strain evidence="1 2">DSM 29329</strain>
    </source>
</reference>
<comment type="caution">
    <text evidence="1">The sequence shown here is derived from an EMBL/GenBank/DDBJ whole genome shotgun (WGS) entry which is preliminary data.</text>
</comment>
<feature type="non-terminal residue" evidence="1">
    <location>
        <position position="34"/>
    </location>
</feature>
<gene>
    <name evidence="1" type="ORF">C8N44_1021</name>
</gene>
<sequence length="34" mass="3864">MVEFIDAHRNAHGVEPICRVLPIAPSTYYDHLAK</sequence>